<protein>
    <submittedName>
        <fullName evidence="6">Recombinase family protein</fullName>
    </submittedName>
</protein>
<dbReference type="Gene3D" id="1.10.10.60">
    <property type="entry name" value="Homeodomain-like"/>
    <property type="match status" value="1"/>
</dbReference>
<keyword evidence="3" id="KW-0238">DNA-binding</keyword>
<comment type="caution">
    <text evidence="6">The sequence shown here is derived from an EMBL/GenBank/DDBJ whole genome shotgun (WGS) entry which is preliminary data.</text>
</comment>
<dbReference type="InterPro" id="IPR050639">
    <property type="entry name" value="SSR_resolvase"/>
</dbReference>
<keyword evidence="7" id="KW-1185">Reference proteome</keyword>
<dbReference type="SUPFAM" id="SSF53041">
    <property type="entry name" value="Resolvase-like"/>
    <property type="match status" value="1"/>
</dbReference>
<reference evidence="6 7" key="1">
    <citation type="submission" date="2024-02" db="EMBL/GenBank/DDBJ databases">
        <title>Expansion and revision of Xanthobacter and proposal of Roseixanthobacter gen. nov.</title>
        <authorList>
            <person name="Soltysiak M.P.M."/>
            <person name="Jalihal A."/>
            <person name="Ory A."/>
            <person name="Chrisophersen C."/>
            <person name="Lee A.D."/>
            <person name="Boulton J."/>
            <person name="Springer M."/>
        </authorList>
    </citation>
    <scope>NUCLEOTIDE SEQUENCE [LARGE SCALE GENOMIC DNA]</scope>
    <source>
        <strain evidence="6 7">CB5</strain>
    </source>
</reference>
<dbReference type="Pfam" id="PF02796">
    <property type="entry name" value="HTH_7"/>
    <property type="match status" value="1"/>
</dbReference>
<name>A0ABW6ZRH3_9HYPH</name>
<dbReference type="PROSITE" id="PS00398">
    <property type="entry name" value="RECOMBINASES_2"/>
    <property type="match status" value="1"/>
</dbReference>
<dbReference type="InterPro" id="IPR006120">
    <property type="entry name" value="Resolvase_HTH_dom"/>
</dbReference>
<evidence type="ECO:0000256" key="1">
    <source>
        <dbReference type="ARBA" id="ARBA00009913"/>
    </source>
</evidence>
<feature type="domain" description="Resolvase/invertase-type recombinase catalytic" evidence="5">
    <location>
        <begin position="1"/>
        <end position="138"/>
    </location>
</feature>
<evidence type="ECO:0000256" key="2">
    <source>
        <dbReference type="ARBA" id="ARBA00022908"/>
    </source>
</evidence>
<comment type="similarity">
    <text evidence="1">Belongs to the site-specific recombinase resolvase family.</text>
</comment>
<dbReference type="SUPFAM" id="SSF46689">
    <property type="entry name" value="Homeodomain-like"/>
    <property type="match status" value="1"/>
</dbReference>
<dbReference type="Gene3D" id="3.40.50.1390">
    <property type="entry name" value="Resolvase, N-terminal catalytic domain"/>
    <property type="match status" value="1"/>
</dbReference>
<accession>A0ABW6ZRH3</accession>
<dbReference type="CDD" id="cd03768">
    <property type="entry name" value="SR_ResInv"/>
    <property type="match status" value="1"/>
</dbReference>
<evidence type="ECO:0000313" key="7">
    <source>
        <dbReference type="Proteomes" id="UP001604043"/>
    </source>
</evidence>
<dbReference type="InterPro" id="IPR009057">
    <property type="entry name" value="Homeodomain-like_sf"/>
</dbReference>
<keyword evidence="4" id="KW-0233">DNA recombination</keyword>
<dbReference type="InterPro" id="IPR036162">
    <property type="entry name" value="Resolvase-like_N_sf"/>
</dbReference>
<evidence type="ECO:0000259" key="5">
    <source>
        <dbReference type="PROSITE" id="PS51736"/>
    </source>
</evidence>
<proteinExistence type="inferred from homology"/>
<sequence>MLVGYARTSTTEQEAGLEAQRRDLDAAGCGKVFAEHVSSVGERDRLRQALEFVREGDTLVITKIDRLARSTIHLWEIVRDLDAKGVGLRVLNLGGEVVDTKSATGRLILTIFAGFAQFEREMMLERQREGIAKAKAEGKYLGRKPTARAKSEEVLKLHREGKTPTEIAAAVGIGRGSVYRIVQGQGAVMG</sequence>
<dbReference type="SMART" id="SM00857">
    <property type="entry name" value="Resolvase"/>
    <property type="match status" value="1"/>
</dbReference>
<gene>
    <name evidence="6" type="ORF">V5F30_25520</name>
</gene>
<dbReference type="Pfam" id="PF00239">
    <property type="entry name" value="Resolvase"/>
    <property type="match status" value="1"/>
</dbReference>
<dbReference type="RefSeq" id="WP_394010495.1">
    <property type="nucleotide sequence ID" value="NZ_JBAFUR010000012.1"/>
</dbReference>
<dbReference type="EMBL" id="JBAFUR010000012">
    <property type="protein sequence ID" value="MFG1255598.1"/>
    <property type="molecule type" value="Genomic_DNA"/>
</dbReference>
<evidence type="ECO:0000313" key="6">
    <source>
        <dbReference type="EMBL" id="MFG1255598.1"/>
    </source>
</evidence>
<dbReference type="PANTHER" id="PTHR30461">
    <property type="entry name" value="DNA-INVERTASE FROM LAMBDOID PROPHAGE"/>
    <property type="match status" value="1"/>
</dbReference>
<organism evidence="6 7">
    <name type="scientific">Xanthobacter aminoxidans</name>
    <dbReference type="NCBI Taxonomy" id="186280"/>
    <lineage>
        <taxon>Bacteria</taxon>
        <taxon>Pseudomonadati</taxon>
        <taxon>Pseudomonadota</taxon>
        <taxon>Alphaproteobacteria</taxon>
        <taxon>Hyphomicrobiales</taxon>
        <taxon>Xanthobacteraceae</taxon>
        <taxon>Xanthobacter</taxon>
    </lineage>
</organism>
<evidence type="ECO:0000256" key="3">
    <source>
        <dbReference type="ARBA" id="ARBA00023125"/>
    </source>
</evidence>
<dbReference type="PROSITE" id="PS51736">
    <property type="entry name" value="RECOMBINASES_3"/>
    <property type="match status" value="1"/>
</dbReference>
<dbReference type="InterPro" id="IPR006119">
    <property type="entry name" value="Resolv_N"/>
</dbReference>
<keyword evidence="2" id="KW-0229">DNA integration</keyword>
<evidence type="ECO:0000256" key="4">
    <source>
        <dbReference type="ARBA" id="ARBA00023172"/>
    </source>
</evidence>
<dbReference type="PANTHER" id="PTHR30461:SF26">
    <property type="entry name" value="RESOLVASE HOMOLOG YNEB"/>
    <property type="match status" value="1"/>
</dbReference>
<dbReference type="InterPro" id="IPR006118">
    <property type="entry name" value="Recombinase_CS"/>
</dbReference>
<dbReference type="Proteomes" id="UP001604043">
    <property type="component" value="Unassembled WGS sequence"/>
</dbReference>